<evidence type="ECO:0000313" key="2">
    <source>
        <dbReference type="Proteomes" id="UP000239735"/>
    </source>
</evidence>
<name>A0A2N9L734_9BACT</name>
<accession>A0A2N9L734</accession>
<sequence>MHDEQCRHAFDMDDIKLFSYDNLHAAVADALIGSKGLYLMAGLSRFGVDHGSTAREVRTNRSIER</sequence>
<dbReference type="EMBL" id="OKRB01000076">
    <property type="protein sequence ID" value="SPE19096.1"/>
    <property type="molecule type" value="Genomic_DNA"/>
</dbReference>
<proteinExistence type="predicted"/>
<dbReference type="AlphaFoldDB" id="A0A2N9L734"/>
<gene>
    <name evidence="1" type="ORF">SBA5_200008</name>
</gene>
<protein>
    <submittedName>
        <fullName evidence="1">Uncharacterized protein</fullName>
    </submittedName>
</protein>
<evidence type="ECO:0000313" key="1">
    <source>
        <dbReference type="EMBL" id="SPE19096.1"/>
    </source>
</evidence>
<organism evidence="1 2">
    <name type="scientific">Candidatus Sulfuritelmatomonas gaucii</name>
    <dbReference type="NCBI Taxonomy" id="2043161"/>
    <lineage>
        <taxon>Bacteria</taxon>
        <taxon>Pseudomonadati</taxon>
        <taxon>Acidobacteriota</taxon>
        <taxon>Terriglobia</taxon>
        <taxon>Terriglobales</taxon>
        <taxon>Acidobacteriaceae</taxon>
        <taxon>Candidatus Sulfuritelmatomonas</taxon>
    </lineage>
</organism>
<reference evidence="2" key="1">
    <citation type="submission" date="2018-02" db="EMBL/GenBank/DDBJ databases">
        <authorList>
            <person name="Hausmann B."/>
        </authorList>
    </citation>
    <scope>NUCLEOTIDE SEQUENCE [LARGE SCALE GENOMIC DNA]</scope>
    <source>
        <strain evidence="2">Peat soil MAG SbA5</strain>
    </source>
</reference>
<dbReference type="Proteomes" id="UP000239735">
    <property type="component" value="Unassembled WGS sequence"/>
</dbReference>